<feature type="chain" id="PRO_5007573292" description="Outer membrane protein" evidence="1">
    <location>
        <begin position="24"/>
        <end position="293"/>
    </location>
</feature>
<organism evidence="2 3">
    <name type="scientific">Bdellovibrio bacteriovorus</name>
    <dbReference type="NCBI Taxonomy" id="959"/>
    <lineage>
        <taxon>Bacteria</taxon>
        <taxon>Pseudomonadati</taxon>
        <taxon>Bdellovibrionota</taxon>
        <taxon>Bdellovibrionia</taxon>
        <taxon>Bdellovibrionales</taxon>
        <taxon>Pseudobdellovibrionaceae</taxon>
        <taxon>Bdellovibrio</taxon>
    </lineage>
</organism>
<dbReference type="InterPro" id="IPR010583">
    <property type="entry name" value="MipA"/>
</dbReference>
<evidence type="ECO:0008006" key="4">
    <source>
        <dbReference type="Google" id="ProtNLM"/>
    </source>
</evidence>
<dbReference type="AlphaFoldDB" id="A0A150WMX2"/>
<sequence>MHFIRALIASFIFALITFPDAYAQEDSSEAYWDYGFGVGAVHYEHYPASDQFSDLVLPAPTFQYRGKILRADDREGAHLYLLKAKDLTLEMSGVGYPALDSANNEARRGMDNLPWMLALGPQLVSRHIPYIELSLGAYQAITTDFDMTRFNGGIFEVQAQYTHDYEWMESQGKLSASVKWGTAELQELYYGVPADKATAERAAYITKDGLLSQDLTYSHNFKSGRLSWVVGASVGFYGQAANSDSPLHKSDMNVTGFAGMNYVLGESKKPAVPQEDTSGLINRIKQRRDLREY</sequence>
<name>A0A150WMX2_BDEBC</name>
<proteinExistence type="predicted"/>
<gene>
    <name evidence="2" type="ORF">AZI86_01400</name>
</gene>
<dbReference type="RefSeq" id="WP_061833304.1">
    <property type="nucleotide sequence ID" value="NZ_LUKE01000001.1"/>
</dbReference>
<keyword evidence="3" id="KW-1185">Reference proteome</keyword>
<accession>A0A150WMX2</accession>
<protein>
    <recommendedName>
        <fullName evidence="4">Outer membrane protein</fullName>
    </recommendedName>
</protein>
<reference evidence="2 3" key="1">
    <citation type="submission" date="2016-03" db="EMBL/GenBank/DDBJ databases">
        <authorList>
            <person name="Ploux O."/>
        </authorList>
    </citation>
    <scope>NUCLEOTIDE SEQUENCE [LARGE SCALE GENOMIC DNA]</scope>
    <source>
        <strain evidence="2 3">R0</strain>
    </source>
</reference>
<dbReference type="Proteomes" id="UP000075320">
    <property type="component" value="Unassembled WGS sequence"/>
</dbReference>
<evidence type="ECO:0000313" key="2">
    <source>
        <dbReference type="EMBL" id="KYG65760.1"/>
    </source>
</evidence>
<keyword evidence="1" id="KW-0732">Signal</keyword>
<dbReference type="Pfam" id="PF06629">
    <property type="entry name" value="MipA"/>
    <property type="match status" value="1"/>
</dbReference>
<evidence type="ECO:0000313" key="3">
    <source>
        <dbReference type="Proteomes" id="UP000075320"/>
    </source>
</evidence>
<comment type="caution">
    <text evidence="2">The sequence shown here is derived from an EMBL/GenBank/DDBJ whole genome shotgun (WGS) entry which is preliminary data.</text>
</comment>
<dbReference type="OrthoDB" id="5290976at2"/>
<evidence type="ECO:0000256" key="1">
    <source>
        <dbReference type="SAM" id="SignalP"/>
    </source>
</evidence>
<feature type="signal peptide" evidence="1">
    <location>
        <begin position="1"/>
        <end position="23"/>
    </location>
</feature>
<dbReference type="EMBL" id="LUKE01000001">
    <property type="protein sequence ID" value="KYG65760.1"/>
    <property type="molecule type" value="Genomic_DNA"/>
</dbReference>